<dbReference type="CDD" id="cd06684">
    <property type="entry name" value="PDZ3_GRIP1-2-like"/>
    <property type="match status" value="1"/>
</dbReference>
<evidence type="ECO:0000256" key="1">
    <source>
        <dbReference type="ARBA" id="ARBA00004496"/>
    </source>
</evidence>
<dbReference type="Proteomes" id="UP000664991">
    <property type="component" value="Unassembled WGS sequence"/>
</dbReference>
<dbReference type="CDD" id="cd06685">
    <property type="entry name" value="PDZ7_GRIP1-2-like"/>
    <property type="match status" value="1"/>
</dbReference>
<dbReference type="FunFam" id="2.30.42.10:FF:000035">
    <property type="entry name" value="Glutamate receptor interacting protein 1"/>
    <property type="match status" value="1"/>
</dbReference>
<dbReference type="FunFam" id="2.30.42.10:FF:000022">
    <property type="entry name" value="Glutamate receptor interacting protein 1"/>
    <property type="match status" value="1"/>
</dbReference>
<dbReference type="InterPro" id="IPR001478">
    <property type="entry name" value="PDZ"/>
</dbReference>
<dbReference type="FunFam" id="2.30.42.10:FF:000023">
    <property type="entry name" value="Glutamate receptor interacting protein 1"/>
    <property type="match status" value="1"/>
</dbReference>
<evidence type="ECO:0000313" key="6">
    <source>
        <dbReference type="EMBL" id="KAG5212082.1"/>
    </source>
</evidence>
<reference evidence="6 7" key="1">
    <citation type="submission" date="2020-12" db="EMBL/GenBank/DDBJ databases">
        <title>De novo assembly of Tibetan sheep genome.</title>
        <authorList>
            <person name="Li X."/>
        </authorList>
    </citation>
    <scope>NUCLEOTIDE SEQUENCE [LARGE SCALE GENOMIC DNA]</scope>
    <source>
        <tissue evidence="6">Heart</tissue>
    </source>
</reference>
<dbReference type="GO" id="GO:0098887">
    <property type="term" value="P:neurotransmitter receptor transport, endosome to postsynaptic membrane"/>
    <property type="evidence" value="ECO:0007669"/>
    <property type="project" value="TreeGrafter"/>
</dbReference>
<evidence type="ECO:0000313" key="7">
    <source>
        <dbReference type="Proteomes" id="UP000664991"/>
    </source>
</evidence>
<evidence type="ECO:0000259" key="5">
    <source>
        <dbReference type="PROSITE" id="PS50106"/>
    </source>
</evidence>
<dbReference type="CDD" id="cd06686">
    <property type="entry name" value="PDZ4_GRIP1-2-like"/>
    <property type="match status" value="1"/>
</dbReference>
<protein>
    <recommendedName>
        <fullName evidence="5">PDZ domain-containing protein</fullName>
    </recommendedName>
</protein>
<dbReference type="EMBL" id="JAEMGP010000003">
    <property type="protein sequence ID" value="KAG5212082.1"/>
    <property type="molecule type" value="Genomic_DNA"/>
</dbReference>
<dbReference type="Pfam" id="PF17820">
    <property type="entry name" value="PDZ_6"/>
    <property type="match status" value="1"/>
</dbReference>
<dbReference type="Pfam" id="PF00595">
    <property type="entry name" value="PDZ"/>
    <property type="match status" value="6"/>
</dbReference>
<keyword evidence="2" id="KW-0963">Cytoplasm</keyword>
<dbReference type="FunFam" id="2.30.42.10:FF:000021">
    <property type="entry name" value="Glutamate receptor interacting protein 1"/>
    <property type="match status" value="1"/>
</dbReference>
<feature type="compositionally biased region" description="Polar residues" evidence="4">
    <location>
        <begin position="1127"/>
        <end position="1139"/>
    </location>
</feature>
<dbReference type="CDD" id="cd06687">
    <property type="entry name" value="PDZ1_GRIP1-2-like"/>
    <property type="match status" value="1"/>
</dbReference>
<dbReference type="FunFam" id="2.30.42.10:FF:000031">
    <property type="entry name" value="Glutamate receptor interacting protein 1"/>
    <property type="match status" value="1"/>
</dbReference>
<keyword evidence="3" id="KW-0677">Repeat</keyword>
<feature type="domain" description="PDZ" evidence="5">
    <location>
        <begin position="1012"/>
        <end position="1094"/>
    </location>
</feature>
<dbReference type="GO" id="GO:0005737">
    <property type="term" value="C:cytoplasm"/>
    <property type="evidence" value="ECO:0007669"/>
    <property type="project" value="UniProtKB-SubCell"/>
</dbReference>
<feature type="domain" description="PDZ" evidence="5">
    <location>
        <begin position="451"/>
        <end position="539"/>
    </location>
</feature>
<dbReference type="CDD" id="cd06681">
    <property type="entry name" value="PDZ2_GRIP1-2-like"/>
    <property type="match status" value="1"/>
</dbReference>
<evidence type="ECO:0000256" key="2">
    <source>
        <dbReference type="ARBA" id="ARBA00022490"/>
    </source>
</evidence>
<evidence type="ECO:0000256" key="4">
    <source>
        <dbReference type="SAM" id="MobiDB-lite"/>
    </source>
</evidence>
<feature type="domain" description="PDZ" evidence="5">
    <location>
        <begin position="901"/>
        <end position="986"/>
    </location>
</feature>
<gene>
    <name evidence="6" type="ORF">JEQ12_014511</name>
</gene>
<organism evidence="6 7">
    <name type="scientific">Ovis aries</name>
    <name type="common">Sheep</name>
    <dbReference type="NCBI Taxonomy" id="9940"/>
    <lineage>
        <taxon>Eukaryota</taxon>
        <taxon>Metazoa</taxon>
        <taxon>Chordata</taxon>
        <taxon>Craniata</taxon>
        <taxon>Vertebrata</taxon>
        <taxon>Euteleostomi</taxon>
        <taxon>Mammalia</taxon>
        <taxon>Eutheria</taxon>
        <taxon>Laurasiatheria</taxon>
        <taxon>Artiodactyla</taxon>
        <taxon>Ruminantia</taxon>
        <taxon>Pecora</taxon>
        <taxon>Bovidae</taxon>
        <taxon>Caprinae</taxon>
        <taxon>Ovis</taxon>
    </lineage>
</organism>
<comment type="caution">
    <text evidence="6">The sequence shown here is derived from an EMBL/GenBank/DDBJ whole genome shotgun (WGS) entry which is preliminary data.</text>
</comment>
<feature type="domain" description="PDZ" evidence="5">
    <location>
        <begin position="1328"/>
        <end position="1410"/>
    </location>
</feature>
<comment type="subcellular location">
    <subcellularLocation>
        <location evidence="1">Cytoplasm</location>
    </subcellularLocation>
</comment>
<name>A0A836AJJ1_SHEEP</name>
<dbReference type="SUPFAM" id="SSF50156">
    <property type="entry name" value="PDZ domain-like"/>
    <property type="match status" value="7"/>
</dbReference>
<dbReference type="CDD" id="cd06683">
    <property type="entry name" value="PDZ6_GRIP1-2-like"/>
    <property type="match status" value="1"/>
</dbReference>
<feature type="region of interest" description="Disordered" evidence="4">
    <location>
        <begin position="1179"/>
        <end position="1200"/>
    </location>
</feature>
<dbReference type="CDD" id="cd06682">
    <property type="entry name" value="PDZ5_GRIP1-2-like"/>
    <property type="match status" value="1"/>
</dbReference>
<dbReference type="Gene3D" id="2.30.42.10">
    <property type="match status" value="7"/>
</dbReference>
<feature type="domain" description="PDZ" evidence="5">
    <location>
        <begin position="354"/>
        <end position="437"/>
    </location>
</feature>
<evidence type="ECO:0000256" key="3">
    <source>
        <dbReference type="ARBA" id="ARBA00022737"/>
    </source>
</evidence>
<dbReference type="PANTHER" id="PTHR46227:SF3">
    <property type="entry name" value="GLUTAMATE RECEPTOR-INTERACTING PROTEIN 1"/>
    <property type="match status" value="1"/>
</dbReference>
<dbReference type="InterPro" id="IPR043545">
    <property type="entry name" value="GRIP1/2"/>
</dbReference>
<proteinExistence type="predicted"/>
<dbReference type="InterPro" id="IPR041489">
    <property type="entry name" value="PDZ_6"/>
</dbReference>
<feature type="compositionally biased region" description="Polar residues" evidence="4">
    <location>
        <begin position="1260"/>
        <end position="1298"/>
    </location>
</feature>
<feature type="region of interest" description="Disordered" evidence="4">
    <location>
        <begin position="1260"/>
        <end position="1305"/>
    </location>
</feature>
<dbReference type="PANTHER" id="PTHR46227">
    <property type="entry name" value="GLUTAMATE RECEPTOR-INTERACTING PROTEIN GRIP"/>
    <property type="match status" value="1"/>
</dbReference>
<accession>A0A836AJJ1</accession>
<feature type="domain" description="PDZ" evidence="5">
    <location>
        <begin position="595"/>
        <end position="679"/>
    </location>
</feature>
<feature type="domain" description="PDZ" evidence="5">
    <location>
        <begin position="763"/>
        <end position="838"/>
    </location>
</feature>
<feature type="region of interest" description="Disordered" evidence="4">
    <location>
        <begin position="1093"/>
        <end position="1146"/>
    </location>
</feature>
<dbReference type="FunFam" id="2.30.42.10:FF:000025">
    <property type="entry name" value="Glutamate receptor interacting protein 1"/>
    <property type="match status" value="1"/>
</dbReference>
<dbReference type="SMART" id="SM00228">
    <property type="entry name" value="PDZ"/>
    <property type="match status" value="7"/>
</dbReference>
<dbReference type="FunFam" id="2.30.42.10:FF:000034">
    <property type="entry name" value="Glutamate receptor interacting protein 1"/>
    <property type="match status" value="1"/>
</dbReference>
<dbReference type="PROSITE" id="PS50106">
    <property type="entry name" value="PDZ"/>
    <property type="match status" value="7"/>
</dbReference>
<sequence>MRRCNKDLSSPDHTQSLGFWTLEIFENLFIHIRDVYKKSSDKNARLSTAEGNWKRQDHHPKNTGLAAGKETQEGICLLELVYEEMRAPIAACSDLFFLTTNANCVLSSKPCFFHEACLKDSKPQLYLLHYGMTGCENRQGLPEGLGPGTDNELELAFELLVHIEQSGAKELPDFWRMNGPCSPFEKAMAKSVKKHHFSTSESSVPTSLVLNSIAFNVDGSIQYKEKPYSSASEALEAYIDDFHLSCELPEINDTKVNLDQSPLEFLAKLNRVVGYTRPIYSIETAALPSIFVVVINLVYDFLTQTREWYYLLPLHLINLTLPGLEETEDLLRPIFLMDFGYNVLKSKEFKGSTVVELMKKEGTTLGLTVSGGIDKDGKPRVSNLRQGGIAARSDQLDVGDYIKAVNGINLAKFRHDEIISLLKNVGERVVLEVEYELPPVSVQGSSVIFRTVEVTLHKEGNTFGFVIRGGAHDDRNKSRPVVITCVRPGGPADREGTIKPGDRLLSVDGIRLLGTTHSEAMSILKQCGQEATLLIEYDVSVMGANQFLPDDLNLLETGFFKGLKSIYDPHTSLATCPIWEIEEVDSVATASGPLLVEVAKTPGASLGVALTTSMCCNKQVIVIDKIKSASIADRCGALHVGDHILSIDGTSMEYCTLAEATQFLANTTDQVKLEILPHHQTRLALKGPDHAALVSSSFSPTSMSAYSLSSLNMGTLPRSLYSTSPRGTMMRRRLKKKDFKSSLSLASSTVGLAGQVVHTETTEVVLTADPVTGFGIQLQGSVFATETLSSPPLISYIEADSPAERCGVLQIGDRVLAINGIPTEDSTFEEANQLLRDSSITSKVTLEIEFDVAAVTTDDDDTSIPDALSLIAAPFFLIFYKHLLSCFEITESVIPSSGTFHVKLPKKHNVELGITISSPSSRKPGDPLVISDIKKGSVAHRTGTLELGDKLLAIDNIRLDNCSMEDAVQILQQCEDLVKLKIRKDEDNSETNYDSLAFIADEQESSGAIIYTVELKRYGGPLGITISGTEEPFDPIIISSLTKGGLAERTGAIHIGDRILAINSSSLKGKPLSEAIHLLQMAGETVTLKIKKQTDAQSASSPKKFPVASHLSDLGDVEDPSPAQKPSKLSDTYPSTVPSVDSAVDSWDGSGIESSYGNQGTGFQASGYNFNTYDWRSPKPRGSLSPVTKPRSQTYPDVGLSNEEWDRSTISGSFTGAPDSTEAEQEENFWSQALEDLETCGQSGILRELEATIMSGSTMSLNHEAPSSRSQLGRQASFQERSSSRPHYSQTTRSNTLPSDVGRKSVTLRKMKQEIKEIMSPTPVELHKVTLYKGSDMEDFGFSVADGLLEKGVYVKNIRPAGPGDLGGLKPYDRLLQVNHVRTRDFDCCLVVPLIAESGNKLDLVISRNPLASQKSLEHTLPGGEWSEQNSAFFQQPSHGGNLEIREPTNTL</sequence>
<dbReference type="InterPro" id="IPR036034">
    <property type="entry name" value="PDZ_sf"/>
</dbReference>